<keyword evidence="5 7" id="KW-0456">Lyase</keyword>
<evidence type="ECO:0000256" key="7">
    <source>
        <dbReference type="RuleBase" id="RU000382"/>
    </source>
</evidence>
<dbReference type="PANTHER" id="PTHR11999">
    <property type="entry name" value="GROUP II PYRIDOXAL-5-PHOSPHATE DECARBOXYLASE"/>
    <property type="match status" value="1"/>
</dbReference>
<evidence type="ECO:0000313" key="8">
    <source>
        <dbReference type="EMBL" id="MBO0654637.1"/>
    </source>
</evidence>
<dbReference type="PANTHER" id="PTHR11999:SF70">
    <property type="entry name" value="MIP05841P"/>
    <property type="match status" value="1"/>
</dbReference>
<dbReference type="Pfam" id="PF00282">
    <property type="entry name" value="Pyridoxal_deC"/>
    <property type="match status" value="1"/>
</dbReference>
<evidence type="ECO:0000256" key="2">
    <source>
        <dbReference type="ARBA" id="ARBA00009533"/>
    </source>
</evidence>
<dbReference type="InterPro" id="IPR015424">
    <property type="entry name" value="PyrdxlP-dep_Trfase"/>
</dbReference>
<dbReference type="Gene3D" id="3.90.1150.170">
    <property type="match status" value="1"/>
</dbReference>
<keyword evidence="8" id="KW-0032">Aminotransferase</keyword>
<evidence type="ECO:0000313" key="9">
    <source>
        <dbReference type="Proteomes" id="UP000664781"/>
    </source>
</evidence>
<evidence type="ECO:0000256" key="1">
    <source>
        <dbReference type="ARBA" id="ARBA00001933"/>
    </source>
</evidence>
<dbReference type="Proteomes" id="UP000664781">
    <property type="component" value="Unassembled WGS sequence"/>
</dbReference>
<reference evidence="8" key="1">
    <citation type="submission" date="2021-03" db="EMBL/GenBank/DDBJ databases">
        <title>Streptomyces strains.</title>
        <authorList>
            <person name="Lund M.B."/>
            <person name="Toerring T."/>
        </authorList>
    </citation>
    <scope>NUCLEOTIDE SEQUENCE</scope>
    <source>
        <strain evidence="8">JCM 4242</strain>
    </source>
</reference>
<feature type="modified residue" description="N6-(pyridoxal phosphate)lysine" evidence="6">
    <location>
        <position position="299"/>
    </location>
</feature>
<protein>
    <submittedName>
        <fullName evidence="8">Aminotransferase class V-fold PLP-dependent enzyme</fullName>
    </submittedName>
</protein>
<keyword evidence="8" id="KW-0808">Transferase</keyword>
<keyword evidence="3" id="KW-0210">Decarboxylase</keyword>
<dbReference type="GO" id="GO:0008483">
    <property type="term" value="F:transaminase activity"/>
    <property type="evidence" value="ECO:0007669"/>
    <property type="project" value="UniProtKB-KW"/>
</dbReference>
<dbReference type="GO" id="GO:0005737">
    <property type="term" value="C:cytoplasm"/>
    <property type="evidence" value="ECO:0007669"/>
    <property type="project" value="TreeGrafter"/>
</dbReference>
<dbReference type="InterPro" id="IPR010977">
    <property type="entry name" value="Aromatic_deC"/>
</dbReference>
<comment type="similarity">
    <text evidence="2 7">Belongs to the group II decarboxylase family.</text>
</comment>
<name>A0A939FRD0_9ACTN</name>
<comment type="cofactor">
    <cofactor evidence="1 6 7">
        <name>pyridoxal 5'-phosphate</name>
        <dbReference type="ChEBI" id="CHEBI:597326"/>
    </cofactor>
</comment>
<proteinExistence type="inferred from homology"/>
<dbReference type="RefSeq" id="WP_086567203.1">
    <property type="nucleotide sequence ID" value="NZ_JAFMOF010000002.1"/>
</dbReference>
<evidence type="ECO:0000256" key="6">
    <source>
        <dbReference type="PIRSR" id="PIRSR602129-50"/>
    </source>
</evidence>
<dbReference type="InterPro" id="IPR015422">
    <property type="entry name" value="PyrdxlP-dep_Trfase_small"/>
</dbReference>
<dbReference type="InterPro" id="IPR015421">
    <property type="entry name" value="PyrdxlP-dep_Trfase_major"/>
</dbReference>
<keyword evidence="4 6" id="KW-0663">Pyridoxal phosphate</keyword>
<dbReference type="AlphaFoldDB" id="A0A939FRD0"/>
<dbReference type="GO" id="GO:0030170">
    <property type="term" value="F:pyridoxal phosphate binding"/>
    <property type="evidence" value="ECO:0007669"/>
    <property type="project" value="InterPro"/>
</dbReference>
<evidence type="ECO:0000256" key="4">
    <source>
        <dbReference type="ARBA" id="ARBA00022898"/>
    </source>
</evidence>
<keyword evidence="9" id="KW-1185">Reference proteome</keyword>
<dbReference type="Gene3D" id="3.90.1150.10">
    <property type="entry name" value="Aspartate Aminotransferase, domain 1"/>
    <property type="match status" value="1"/>
</dbReference>
<sequence length="479" mass="51320">MKIHRASPLEPDQATMVDMANLVTQQVATFLTTLDSRPTHDRTVPEVEEKLAESFLSGPPENGTPFASLMDQLGTAAESAIESAGPRLMAALPGGGLYSSALAEFFTRALNRYGTLAAAAPALTALEEGVLRWMAQDVCGLPPGSSGILTTGGSMANLSAVVTARHDRLGEDIGRGTIYVSEQAHYSVAKAARIAGIRQQNVRMIPVAENLKMDLGLAAERIRADRSAGLRPFLLVATAGTTDTGAIDPLTDAGALADREDLWFHVDAAYGGFFRLTARGRERTAGIERADSVTLDPHKALFLPFGTGALVVREPARLHAAHEGSAPALQDVGTSDALPDYAQRGIELSRENRGVRVWLPLHLHGLSAFRDALDEKLDLAGHIHSKLSAVPRLDVPWHPELTAVAFAVRPRHPGATARRDADAATRQLLDRINSDGRAMVHSTTIAGRQLIRICVLAHRTHREHVDEVLDVITAGTAEL</sequence>
<evidence type="ECO:0000256" key="5">
    <source>
        <dbReference type="ARBA" id="ARBA00023239"/>
    </source>
</evidence>
<evidence type="ECO:0000256" key="3">
    <source>
        <dbReference type="ARBA" id="ARBA00022793"/>
    </source>
</evidence>
<dbReference type="GO" id="GO:0004058">
    <property type="term" value="F:aromatic-L-amino-acid decarboxylase activity"/>
    <property type="evidence" value="ECO:0007669"/>
    <property type="project" value="UniProtKB-ARBA"/>
</dbReference>
<dbReference type="Gene3D" id="3.40.640.10">
    <property type="entry name" value="Type I PLP-dependent aspartate aminotransferase-like (Major domain)"/>
    <property type="match status" value="1"/>
</dbReference>
<dbReference type="InterPro" id="IPR002129">
    <property type="entry name" value="PyrdxlP-dep_de-COase"/>
</dbReference>
<accession>A0A939FRD0</accession>
<dbReference type="EMBL" id="JAFMOF010000002">
    <property type="protein sequence ID" value="MBO0654637.1"/>
    <property type="molecule type" value="Genomic_DNA"/>
</dbReference>
<gene>
    <name evidence="8" type="ORF">J1792_18175</name>
</gene>
<comment type="caution">
    <text evidence="8">The sequence shown here is derived from an EMBL/GenBank/DDBJ whole genome shotgun (WGS) entry which is preliminary data.</text>
</comment>
<dbReference type="SUPFAM" id="SSF53383">
    <property type="entry name" value="PLP-dependent transferases"/>
    <property type="match status" value="1"/>
</dbReference>
<organism evidence="8 9">
    <name type="scientific">Streptomyces triculaminicus</name>
    <dbReference type="NCBI Taxonomy" id="2816232"/>
    <lineage>
        <taxon>Bacteria</taxon>
        <taxon>Bacillati</taxon>
        <taxon>Actinomycetota</taxon>
        <taxon>Actinomycetes</taxon>
        <taxon>Kitasatosporales</taxon>
        <taxon>Streptomycetaceae</taxon>
        <taxon>Streptomyces</taxon>
    </lineage>
</organism>
<dbReference type="GO" id="GO:0019752">
    <property type="term" value="P:carboxylic acid metabolic process"/>
    <property type="evidence" value="ECO:0007669"/>
    <property type="project" value="InterPro"/>
</dbReference>